<keyword evidence="5" id="KW-0274">FAD</keyword>
<feature type="chain" id="PRO_5042512138" description="Prenylcysteine lyase domain-containing protein" evidence="8">
    <location>
        <begin position="24"/>
        <end position="553"/>
    </location>
</feature>
<accession>A0AAJ8M8N4</accession>
<evidence type="ECO:0000256" key="5">
    <source>
        <dbReference type="ARBA" id="ARBA00022827"/>
    </source>
</evidence>
<feature type="signal peptide" evidence="8">
    <location>
        <begin position="1"/>
        <end position="23"/>
    </location>
</feature>
<dbReference type="GO" id="GO:0030328">
    <property type="term" value="P:prenylcysteine catabolic process"/>
    <property type="evidence" value="ECO:0007669"/>
    <property type="project" value="InterPro"/>
</dbReference>
<evidence type="ECO:0000256" key="4">
    <source>
        <dbReference type="ARBA" id="ARBA00022729"/>
    </source>
</evidence>
<feature type="domain" description="Prenylcysteine lyase" evidence="9">
    <location>
        <begin position="174"/>
        <end position="534"/>
    </location>
</feature>
<evidence type="ECO:0000256" key="8">
    <source>
        <dbReference type="SAM" id="SignalP"/>
    </source>
</evidence>
<dbReference type="GO" id="GO:0001735">
    <property type="term" value="F:prenylcysteine oxidase activity"/>
    <property type="evidence" value="ECO:0007669"/>
    <property type="project" value="InterPro"/>
</dbReference>
<dbReference type="InterPro" id="IPR010795">
    <property type="entry name" value="Prenylcys_lyase"/>
</dbReference>
<evidence type="ECO:0000259" key="9">
    <source>
        <dbReference type="Pfam" id="PF07156"/>
    </source>
</evidence>
<protein>
    <recommendedName>
        <fullName evidence="9">Prenylcysteine lyase domain-containing protein</fullName>
    </recommendedName>
</protein>
<keyword evidence="4 8" id="KW-0732">Signal</keyword>
<dbReference type="RefSeq" id="XP_065725790.1">
    <property type="nucleotide sequence ID" value="XM_065869718.1"/>
</dbReference>
<dbReference type="PANTHER" id="PTHR15944">
    <property type="entry name" value="FARNESYLCYSTEINE LYASE"/>
    <property type="match status" value="1"/>
</dbReference>
<reference evidence="10" key="2">
    <citation type="submission" date="2024-02" db="EMBL/GenBank/DDBJ databases">
        <title>Comparative genomics of Cryptococcus and Kwoniella reveals pathogenesis evolution and contrasting modes of karyotype evolution via chromosome fusion or intercentromeric recombination.</title>
        <authorList>
            <person name="Coelho M.A."/>
            <person name="David-Palma M."/>
            <person name="Shea T."/>
            <person name="Bowers K."/>
            <person name="McGinley-Smith S."/>
            <person name="Mohammad A.W."/>
            <person name="Gnirke A."/>
            <person name="Yurkov A.M."/>
            <person name="Nowrousian M."/>
            <person name="Sun S."/>
            <person name="Cuomo C.A."/>
            <person name="Heitman J."/>
        </authorList>
    </citation>
    <scope>NUCLEOTIDE SEQUENCE</scope>
    <source>
        <strain evidence="10">CBS 10118</strain>
    </source>
</reference>
<dbReference type="EMBL" id="CP144542">
    <property type="protein sequence ID" value="WVW81704.1"/>
    <property type="molecule type" value="Genomic_DNA"/>
</dbReference>
<name>A0AAJ8M8N4_9TREE</name>
<dbReference type="KEGG" id="kbi:30206803"/>
<proteinExistence type="inferred from homology"/>
<dbReference type="GeneID" id="30206803"/>
<reference evidence="10" key="1">
    <citation type="submission" date="2013-07" db="EMBL/GenBank/DDBJ databases">
        <authorList>
            <consortium name="The Broad Institute Genome Sequencing Platform"/>
            <person name="Cuomo C."/>
            <person name="Litvintseva A."/>
            <person name="Chen Y."/>
            <person name="Heitman J."/>
            <person name="Sun S."/>
            <person name="Springer D."/>
            <person name="Dromer F."/>
            <person name="Young S.K."/>
            <person name="Zeng Q."/>
            <person name="Gargeya S."/>
            <person name="Fitzgerald M."/>
            <person name="Abouelleil A."/>
            <person name="Alvarado L."/>
            <person name="Berlin A.M."/>
            <person name="Chapman S.B."/>
            <person name="Dewar J."/>
            <person name="Goldberg J."/>
            <person name="Griggs A."/>
            <person name="Gujja S."/>
            <person name="Hansen M."/>
            <person name="Howarth C."/>
            <person name="Imamovic A."/>
            <person name="Larimer J."/>
            <person name="McCowan C."/>
            <person name="Murphy C."/>
            <person name="Pearson M."/>
            <person name="Priest M."/>
            <person name="Roberts A."/>
            <person name="Saif S."/>
            <person name="Shea T."/>
            <person name="Sykes S."/>
            <person name="Wortman J."/>
            <person name="Nusbaum C."/>
            <person name="Birren B."/>
        </authorList>
    </citation>
    <scope>NUCLEOTIDE SEQUENCE</scope>
    <source>
        <strain evidence="10">CBS 10118</strain>
    </source>
</reference>
<evidence type="ECO:0000256" key="3">
    <source>
        <dbReference type="ARBA" id="ARBA00022630"/>
    </source>
</evidence>
<dbReference type="Pfam" id="PF13450">
    <property type="entry name" value="NAD_binding_8"/>
    <property type="match status" value="1"/>
</dbReference>
<evidence type="ECO:0000256" key="6">
    <source>
        <dbReference type="ARBA" id="ARBA00023002"/>
    </source>
</evidence>
<dbReference type="SUPFAM" id="SSF51905">
    <property type="entry name" value="FAD/NAD(P)-binding domain"/>
    <property type="match status" value="1"/>
</dbReference>
<keyword evidence="6" id="KW-0560">Oxidoreductase</keyword>
<dbReference type="Proteomes" id="UP000092730">
    <property type="component" value="Chromosome 2"/>
</dbReference>
<keyword evidence="3" id="KW-0285">Flavoprotein</keyword>
<evidence type="ECO:0000256" key="2">
    <source>
        <dbReference type="ARBA" id="ARBA00009967"/>
    </source>
</evidence>
<evidence type="ECO:0000313" key="11">
    <source>
        <dbReference type="Proteomes" id="UP000092730"/>
    </source>
</evidence>
<gene>
    <name evidence="10" type="ORF">I302_103699</name>
</gene>
<dbReference type="Pfam" id="PF07156">
    <property type="entry name" value="Prenylcys_lyase"/>
    <property type="match status" value="1"/>
</dbReference>
<evidence type="ECO:0000256" key="7">
    <source>
        <dbReference type="ARBA" id="ARBA00023180"/>
    </source>
</evidence>
<sequence>MFISLFGVLSILLIHPFHSFTSAVPFTSRQEDVNSTLQDANSTSTSSVAGGFGGTNGAKRVAIIGAGASGSAAAFFLNRAARAVEKKLGVKEGSKLGEIVVFEKEGYVGGRSTVIYPHDDHSLRAQELGGSIFVGSNINMMKGAEHFNLTLITPDSIEPGIAIWDGQKFLVRNESSSWLTSPEGIARYGLDSIVNADAAVTEIVQNFLKLYDPAFLSSRGPTESIEEHAESAGLGVAYTAKTGENWALDDLGVSEAWMGEFWEAATRANYATDMPQIHALGAGVSLAASGASSIQGGNWQIFKGMLDESKATVKLNTQASFLLISLPVSEIIPVGKSGSPQFLVQTKKAFNDIKPFDAVLFAAPWHSSPISKKLEAKFESPIPAQQYVRLHVTYLTTTKSRPQASLFGLNETDYVPRSIMTSALTSRKNGTTPSNFESIAWHAETPAGEYPVKVFSLARLTDQFINDLIGETPSWLVRKEWDAYPLLSPIGSYAPVEPIKGLHYLAAQEAWVSTMDTQTVSGREAVARLVNEWWGLGQGDCASGDDWDWTCSA</sequence>
<organism evidence="10 11">
    <name type="scientific">Kwoniella bestiolae CBS 10118</name>
    <dbReference type="NCBI Taxonomy" id="1296100"/>
    <lineage>
        <taxon>Eukaryota</taxon>
        <taxon>Fungi</taxon>
        <taxon>Dikarya</taxon>
        <taxon>Basidiomycota</taxon>
        <taxon>Agaricomycotina</taxon>
        <taxon>Tremellomycetes</taxon>
        <taxon>Tremellales</taxon>
        <taxon>Cryptococcaceae</taxon>
        <taxon>Kwoniella</taxon>
    </lineage>
</organism>
<dbReference type="PIRSF" id="PIRSF036292">
    <property type="entry name" value="Prenylcysteine_oxidase"/>
    <property type="match status" value="1"/>
</dbReference>
<keyword evidence="7" id="KW-0325">Glycoprotein</keyword>
<evidence type="ECO:0000256" key="1">
    <source>
        <dbReference type="ARBA" id="ARBA00001974"/>
    </source>
</evidence>
<comment type="similarity">
    <text evidence="2">Belongs to the prenylcysteine oxidase family.</text>
</comment>
<dbReference type="GO" id="GO:0030327">
    <property type="term" value="P:prenylated protein catabolic process"/>
    <property type="evidence" value="ECO:0007669"/>
    <property type="project" value="TreeGrafter"/>
</dbReference>
<evidence type="ECO:0000313" key="10">
    <source>
        <dbReference type="EMBL" id="WVW81704.1"/>
    </source>
</evidence>
<dbReference type="AlphaFoldDB" id="A0AAJ8M8N4"/>
<dbReference type="InterPro" id="IPR017046">
    <property type="entry name" value="Prenylcysteine_Oxase1"/>
</dbReference>
<keyword evidence="11" id="KW-1185">Reference proteome</keyword>
<comment type="cofactor">
    <cofactor evidence="1">
        <name>FAD</name>
        <dbReference type="ChEBI" id="CHEBI:57692"/>
    </cofactor>
</comment>
<dbReference type="InterPro" id="IPR036188">
    <property type="entry name" value="FAD/NAD-bd_sf"/>
</dbReference>
<dbReference type="Gene3D" id="3.50.50.60">
    <property type="entry name" value="FAD/NAD(P)-binding domain"/>
    <property type="match status" value="1"/>
</dbReference>
<dbReference type="PANTHER" id="PTHR15944:SF0">
    <property type="entry name" value="PRENYLCYSTEINE LYASE DOMAIN-CONTAINING PROTEIN"/>
    <property type="match status" value="1"/>
</dbReference>